<proteinExistence type="predicted"/>
<dbReference type="SUPFAM" id="SSF55073">
    <property type="entry name" value="Nucleotide cyclase"/>
    <property type="match status" value="1"/>
</dbReference>
<keyword evidence="1" id="KW-0812">Transmembrane</keyword>
<dbReference type="CDD" id="cd01949">
    <property type="entry name" value="GGDEF"/>
    <property type="match status" value="1"/>
</dbReference>
<comment type="caution">
    <text evidence="4">The sequence shown here is derived from an EMBL/GenBank/DDBJ whole genome shotgun (WGS) entry which is preliminary data.</text>
</comment>
<dbReference type="PANTHER" id="PTHR44757:SF2">
    <property type="entry name" value="BIOFILM ARCHITECTURE MAINTENANCE PROTEIN MBAA"/>
    <property type="match status" value="1"/>
</dbReference>
<evidence type="ECO:0000259" key="2">
    <source>
        <dbReference type="PROSITE" id="PS50883"/>
    </source>
</evidence>
<dbReference type="STRING" id="1129793.GPLA_4729"/>
<dbReference type="SMART" id="SM00052">
    <property type="entry name" value="EAL"/>
    <property type="match status" value="1"/>
</dbReference>
<keyword evidence="1" id="KW-1133">Transmembrane helix</keyword>
<dbReference type="NCBIfam" id="TIGR00254">
    <property type="entry name" value="GGDEF"/>
    <property type="match status" value="1"/>
</dbReference>
<name>K7A3Z3_9ALTE</name>
<evidence type="ECO:0000259" key="3">
    <source>
        <dbReference type="PROSITE" id="PS50887"/>
    </source>
</evidence>
<keyword evidence="1" id="KW-0472">Membrane</keyword>
<reference evidence="5" key="1">
    <citation type="journal article" date="2014" name="Environ. Microbiol.">
        <title>Comparative genomics of the marine bacterial genus Glaciecola reveals the high degree of genomic diversity and genomic characteristic for cold adaptation.</title>
        <authorList>
            <person name="Qin Q.L."/>
            <person name="Xie B.B."/>
            <person name="Yu Y."/>
            <person name="Shu Y.L."/>
            <person name="Rong J.C."/>
            <person name="Zhang Y.J."/>
            <person name="Zhao D.L."/>
            <person name="Chen X.L."/>
            <person name="Zhang X.Y."/>
            <person name="Chen B."/>
            <person name="Zhou B.C."/>
            <person name="Zhang Y.Z."/>
        </authorList>
    </citation>
    <scope>NUCLEOTIDE SEQUENCE [LARGE SCALE GENOMIC DNA]</scope>
    <source>
        <strain evidence="5">LMG 21857</strain>
    </source>
</reference>
<dbReference type="PANTHER" id="PTHR44757">
    <property type="entry name" value="DIGUANYLATE CYCLASE DGCP"/>
    <property type="match status" value="1"/>
</dbReference>
<evidence type="ECO:0000256" key="1">
    <source>
        <dbReference type="SAM" id="Phobius"/>
    </source>
</evidence>
<dbReference type="InterPro" id="IPR029787">
    <property type="entry name" value="Nucleotide_cyclase"/>
</dbReference>
<dbReference type="InterPro" id="IPR001633">
    <property type="entry name" value="EAL_dom"/>
</dbReference>
<gene>
    <name evidence="4" type="ORF">GPLA_4729</name>
</gene>
<dbReference type="Gene3D" id="3.20.20.450">
    <property type="entry name" value="EAL domain"/>
    <property type="match status" value="1"/>
</dbReference>
<protein>
    <submittedName>
        <fullName evidence="4">GGDEF/EAL domain-containing protein</fullName>
    </submittedName>
</protein>
<dbReference type="PROSITE" id="PS50883">
    <property type="entry name" value="EAL"/>
    <property type="match status" value="1"/>
</dbReference>
<dbReference type="InterPro" id="IPR052155">
    <property type="entry name" value="Biofilm_reg_signaling"/>
</dbReference>
<dbReference type="SMART" id="SM00267">
    <property type="entry name" value="GGDEF"/>
    <property type="match status" value="1"/>
</dbReference>
<feature type="transmembrane region" description="Helical" evidence="1">
    <location>
        <begin position="271"/>
        <end position="294"/>
    </location>
</feature>
<evidence type="ECO:0000313" key="4">
    <source>
        <dbReference type="EMBL" id="GAC35603.1"/>
    </source>
</evidence>
<dbReference type="OrthoDB" id="8553030at2"/>
<dbReference type="Pfam" id="PF14827">
    <property type="entry name" value="dCache_3"/>
    <property type="match status" value="1"/>
</dbReference>
<dbReference type="Gene3D" id="3.30.70.270">
    <property type="match status" value="1"/>
</dbReference>
<keyword evidence="5" id="KW-1185">Reference proteome</keyword>
<dbReference type="InterPro" id="IPR029150">
    <property type="entry name" value="dCache_3"/>
</dbReference>
<feature type="domain" description="EAL" evidence="2">
    <location>
        <begin position="538"/>
        <end position="792"/>
    </location>
</feature>
<dbReference type="InterPro" id="IPR043128">
    <property type="entry name" value="Rev_trsase/Diguanyl_cyclase"/>
</dbReference>
<feature type="domain" description="GGDEF" evidence="3">
    <location>
        <begin position="396"/>
        <end position="529"/>
    </location>
</feature>
<dbReference type="Proteomes" id="UP000006322">
    <property type="component" value="Unassembled WGS sequence"/>
</dbReference>
<dbReference type="RefSeq" id="WP_007107364.1">
    <property type="nucleotide sequence ID" value="NZ_BAER01000144.1"/>
</dbReference>
<organism evidence="4 5">
    <name type="scientific">Paraglaciecola polaris LMG 21857</name>
    <dbReference type="NCBI Taxonomy" id="1129793"/>
    <lineage>
        <taxon>Bacteria</taxon>
        <taxon>Pseudomonadati</taxon>
        <taxon>Pseudomonadota</taxon>
        <taxon>Gammaproteobacteria</taxon>
        <taxon>Alteromonadales</taxon>
        <taxon>Alteromonadaceae</taxon>
        <taxon>Paraglaciecola</taxon>
    </lineage>
</organism>
<accession>K7A3Z3</accession>
<evidence type="ECO:0000313" key="5">
    <source>
        <dbReference type="Proteomes" id="UP000006322"/>
    </source>
</evidence>
<dbReference type="CDD" id="cd01948">
    <property type="entry name" value="EAL"/>
    <property type="match status" value="1"/>
</dbReference>
<dbReference type="InterPro" id="IPR035919">
    <property type="entry name" value="EAL_sf"/>
</dbReference>
<dbReference type="Pfam" id="PF00990">
    <property type="entry name" value="GGDEF"/>
    <property type="match status" value="1"/>
</dbReference>
<dbReference type="EMBL" id="BAER01000144">
    <property type="protein sequence ID" value="GAC35603.1"/>
    <property type="molecule type" value="Genomic_DNA"/>
</dbReference>
<dbReference type="PROSITE" id="PS50887">
    <property type="entry name" value="GGDEF"/>
    <property type="match status" value="1"/>
</dbReference>
<dbReference type="Pfam" id="PF00563">
    <property type="entry name" value="EAL"/>
    <property type="match status" value="1"/>
</dbReference>
<dbReference type="SUPFAM" id="SSF141868">
    <property type="entry name" value="EAL domain-like"/>
    <property type="match status" value="1"/>
</dbReference>
<dbReference type="AlphaFoldDB" id="K7A3Z3"/>
<sequence>MGLLIGFLLIASSLLTFVWIDKNNQDYLSQHQALHDRDLSQMHLITEMLSNRLELWFESFFHLHQELTDNPEATGDFISKEFDYLQLNWQVNNLWLFDSQQNIIYANHQQVPAYVKASVAQTLESQSSVTNIHCIQSCFQLISMPMLSANGELLVLTASTSLLEMMAALNRSTLAELALVATAQGVGKSLLRDAQIQAPISYMKRQQLGALLKLIPEDVTLDMVLDKGYRLVMDEQAYLINLLPVDNDFADTAYLLTVHDISDEWARHDNYQLGVITISAITVTLCVLTFFIMAERLRRRLLILARRLPLLAQKKYAQFNDMQFTHSRLFLDEIDEVQRSTNLLGEQLESMDGKIEQNTRELENIAMYDRLTGLPNRNMLNFVLRKKIAALARTPGPLVVILLDFDNFRKINDSYGHGIGDEFLMVAAQRLRSNLRESDVISRFGGDEFVIVLQEVDDVSNAITLAEKLLLKFRESVEIGAQRFYTSVSLGITSCDGQNVTVDDLVRQADIAMYAAKDAGGDKYSVFNESMSTQVMRRIEIEHDVRDALLQEQFKFALQAQIEISTGKLIGFEALIRWLHPKSGYIMPDEFIPIMENSESMITLGYWGIKRAFAILAHLESLGLSGYRIAVNLSASQFLDPNLIQFMREQLAESEQSAAQVELELTERTVVADIEQTLQIMHQLKELGFSFSIDDFGTGYSSLAYLSQLPVDIIKIDRSFIAGMSDNSADKQIVKSTVAMVRKLGMKVVAEGVETAEQLSFLSDMHCDVAQGYYISKPIFEEDLYQVLPSKIDKGIWKNLVSDFR</sequence>
<dbReference type="InterPro" id="IPR000160">
    <property type="entry name" value="GGDEF_dom"/>
</dbReference>